<dbReference type="SUPFAM" id="SSF55326">
    <property type="entry name" value="PurM N-terminal domain-like"/>
    <property type="match status" value="1"/>
</dbReference>
<evidence type="ECO:0000313" key="4">
    <source>
        <dbReference type="EMBL" id="EIC28978.1"/>
    </source>
</evidence>
<dbReference type="CDD" id="cd02197">
    <property type="entry name" value="HypE"/>
    <property type="match status" value="1"/>
</dbReference>
<dbReference type="InterPro" id="IPR010918">
    <property type="entry name" value="PurM-like_C_dom"/>
</dbReference>
<feature type="domain" description="PurM-like C-terminal" evidence="3">
    <location>
        <begin position="173"/>
        <end position="318"/>
    </location>
</feature>
<name>H8GHZ4_METAL</name>
<keyword evidence="5" id="KW-1185">Reference proteome</keyword>
<dbReference type="InterPro" id="IPR036676">
    <property type="entry name" value="PurM-like_C_sf"/>
</dbReference>
<reference evidence="4 5" key="1">
    <citation type="journal article" date="2013" name="Genome Announc.">
        <title>Genome Sequence of the Obligate Gammaproteobacterial Methanotroph Methylomicrobium album Strain BG8.</title>
        <authorList>
            <person name="Kits K.D."/>
            <person name="Kalyuzhnaya M.G."/>
            <person name="Klotz M.G."/>
            <person name="Jetten M.S."/>
            <person name="Op den Camp H.J."/>
            <person name="Vuilleumier S."/>
            <person name="Bringel F."/>
            <person name="Dispirito A.A."/>
            <person name="Murrell J.C."/>
            <person name="Bruce D."/>
            <person name="Cheng J.F."/>
            <person name="Copeland A."/>
            <person name="Goodwin L."/>
            <person name="Hauser L."/>
            <person name="Lajus A."/>
            <person name="Land M.L."/>
            <person name="Lapidus A."/>
            <person name="Lucas S."/>
            <person name="Medigue C."/>
            <person name="Pitluck S."/>
            <person name="Woyke T."/>
            <person name="Zeytun A."/>
            <person name="Stein L.Y."/>
        </authorList>
    </citation>
    <scope>NUCLEOTIDE SEQUENCE [LARGE SCALE GENOMIC DNA]</scope>
    <source>
        <strain evidence="4 5">BG8</strain>
    </source>
</reference>
<dbReference type="PANTHER" id="PTHR30303">
    <property type="entry name" value="HYDROGENASE ISOENZYMES FORMATION PROTEIN HYPE"/>
    <property type="match status" value="1"/>
</dbReference>
<dbReference type="NCBIfam" id="TIGR02124">
    <property type="entry name" value="hypE"/>
    <property type="match status" value="1"/>
</dbReference>
<dbReference type="PANTHER" id="PTHR30303:SF0">
    <property type="entry name" value="CARBAMOYL DEHYDRATASE HYPE"/>
    <property type="match status" value="1"/>
</dbReference>
<dbReference type="RefSeq" id="WP_005370488.1">
    <property type="nucleotide sequence ID" value="NZ_CM001475.1"/>
</dbReference>
<dbReference type="HOGENOM" id="CLU_049733_0_0_6"/>
<dbReference type="STRING" id="686340.Metal_1167"/>
<evidence type="ECO:0000259" key="2">
    <source>
        <dbReference type="Pfam" id="PF00586"/>
    </source>
</evidence>
<dbReference type="InterPro" id="IPR016188">
    <property type="entry name" value="PurM-like_N"/>
</dbReference>
<dbReference type="Gene3D" id="3.90.650.10">
    <property type="entry name" value="PurM-like C-terminal domain"/>
    <property type="match status" value="1"/>
</dbReference>
<evidence type="ECO:0000259" key="3">
    <source>
        <dbReference type="Pfam" id="PF02769"/>
    </source>
</evidence>
<dbReference type="InterPro" id="IPR036921">
    <property type="entry name" value="PurM-like_N_sf"/>
</dbReference>
<dbReference type="Pfam" id="PF00586">
    <property type="entry name" value="AIRS"/>
    <property type="match status" value="1"/>
</dbReference>
<evidence type="ECO:0000256" key="1">
    <source>
        <dbReference type="ARBA" id="ARBA00006243"/>
    </source>
</evidence>
<dbReference type="AlphaFoldDB" id="H8GHZ4"/>
<feature type="domain" description="PurM-like N-terminal" evidence="2">
    <location>
        <begin position="49"/>
        <end position="161"/>
    </location>
</feature>
<dbReference type="InterPro" id="IPR011854">
    <property type="entry name" value="HypE"/>
</dbReference>
<evidence type="ECO:0000313" key="5">
    <source>
        <dbReference type="Proteomes" id="UP000005090"/>
    </source>
</evidence>
<dbReference type="GO" id="GO:0051604">
    <property type="term" value="P:protein maturation"/>
    <property type="evidence" value="ECO:0007669"/>
    <property type="project" value="TreeGrafter"/>
</dbReference>
<dbReference type="SUPFAM" id="SSF56042">
    <property type="entry name" value="PurM C-terminal domain-like"/>
    <property type="match status" value="1"/>
</dbReference>
<sequence>MADFEPNCPLPLQYDRIVMAHGGGGRLMQQLLDTLVRPVFRNPVLDQNHDSAVVEINGTRLAFTTDSYVVKPLFFPGGDIGKLAVCGTLNDLAMSGAKPLYLTCSLIIEEGLPAADLQRILESMQQAASEAGVLIVTGDTKTVDRGKGDGLYINTAGIGLIGEQVNVNPSAIRSGDSIIVNSDLARHGIAVMLEREGMNFEHRIESDCADLSGLVQELLQNGIEIHCLRDLTRGGLASALIELASASRYEFELGESALPVREDVRAACDILGFDPLYIANEGCFALFVPESQTEAALAVLRRHPLGQQSLAIGRVKSACSQGRVILQTPIGVGRVLDLFSGEQLPRIC</sequence>
<dbReference type="PIRSF" id="PIRSF005644">
    <property type="entry name" value="Hdrgns_mtr_HypE"/>
    <property type="match status" value="1"/>
</dbReference>
<gene>
    <name evidence="4" type="ORF">Metal_1167</name>
</gene>
<protein>
    <submittedName>
        <fullName evidence="4">Hydrogenase expression/formation protein HypE</fullName>
    </submittedName>
</protein>
<dbReference type="eggNOG" id="COG0309">
    <property type="taxonomic scope" value="Bacteria"/>
</dbReference>
<proteinExistence type="inferred from homology"/>
<accession>H8GHZ4</accession>
<dbReference type="EMBL" id="CM001475">
    <property type="protein sequence ID" value="EIC28978.1"/>
    <property type="molecule type" value="Genomic_DNA"/>
</dbReference>
<dbReference type="Pfam" id="PF02769">
    <property type="entry name" value="AIRS_C"/>
    <property type="match status" value="1"/>
</dbReference>
<organism evidence="4 5">
    <name type="scientific">Methylomicrobium album BG8</name>
    <dbReference type="NCBI Taxonomy" id="686340"/>
    <lineage>
        <taxon>Bacteria</taxon>
        <taxon>Pseudomonadati</taxon>
        <taxon>Pseudomonadota</taxon>
        <taxon>Gammaproteobacteria</taxon>
        <taxon>Methylococcales</taxon>
        <taxon>Methylococcaceae</taxon>
        <taxon>Methylomicrobium</taxon>
    </lineage>
</organism>
<dbReference type="Gene3D" id="3.30.1330.10">
    <property type="entry name" value="PurM-like, N-terminal domain"/>
    <property type="match status" value="1"/>
</dbReference>
<dbReference type="Proteomes" id="UP000005090">
    <property type="component" value="Chromosome"/>
</dbReference>
<comment type="similarity">
    <text evidence="1">Belongs to the HypE family.</text>
</comment>